<dbReference type="Proteomes" id="UP000190105">
    <property type="component" value="Unassembled WGS sequence"/>
</dbReference>
<proteinExistence type="predicted"/>
<sequence length="35" mass="4053">MKTEIGNKVKTLVDTYQTIIKNITAKIKYCLFGYL</sequence>
<dbReference type="STRING" id="1147123.SAMN05443428_11168"/>
<organism evidence="1 2">
    <name type="scientific">Caloramator quimbayensis</name>
    <dbReference type="NCBI Taxonomy" id="1147123"/>
    <lineage>
        <taxon>Bacteria</taxon>
        <taxon>Bacillati</taxon>
        <taxon>Bacillota</taxon>
        <taxon>Clostridia</taxon>
        <taxon>Eubacteriales</taxon>
        <taxon>Clostridiaceae</taxon>
        <taxon>Caloramator</taxon>
    </lineage>
</organism>
<reference evidence="2" key="1">
    <citation type="submission" date="2017-02" db="EMBL/GenBank/DDBJ databases">
        <authorList>
            <person name="Varghese N."/>
            <person name="Submissions S."/>
        </authorList>
    </citation>
    <scope>NUCLEOTIDE SEQUENCE [LARGE SCALE GENOMIC DNA]</scope>
    <source>
        <strain evidence="2">USBA 833</strain>
    </source>
</reference>
<evidence type="ECO:0000313" key="2">
    <source>
        <dbReference type="Proteomes" id="UP000190105"/>
    </source>
</evidence>
<gene>
    <name evidence="1" type="ORF">SAMN05443428_11168</name>
</gene>
<name>A0A1T4XPK1_9CLOT</name>
<dbReference type="EMBL" id="FUYH01000011">
    <property type="protein sequence ID" value="SKA91484.1"/>
    <property type="molecule type" value="Genomic_DNA"/>
</dbReference>
<evidence type="ECO:0000313" key="1">
    <source>
        <dbReference type="EMBL" id="SKA91484.1"/>
    </source>
</evidence>
<dbReference type="AlphaFoldDB" id="A0A1T4XPK1"/>
<keyword evidence="2" id="KW-1185">Reference proteome</keyword>
<accession>A0A1T4XPK1</accession>
<protein>
    <submittedName>
        <fullName evidence="1">Uncharacterized protein</fullName>
    </submittedName>
</protein>